<gene>
    <name evidence="2" type="ORF">PHPALM_2435</name>
</gene>
<evidence type="ECO:0000256" key="1">
    <source>
        <dbReference type="SAM" id="MobiDB-lite"/>
    </source>
</evidence>
<dbReference type="Proteomes" id="UP000237271">
    <property type="component" value="Unassembled WGS sequence"/>
</dbReference>
<comment type="caution">
    <text evidence="2">The sequence shown here is derived from an EMBL/GenBank/DDBJ whole genome shotgun (WGS) entry which is preliminary data.</text>
</comment>
<keyword evidence="3" id="KW-1185">Reference proteome</keyword>
<organism evidence="2 3">
    <name type="scientific">Phytophthora palmivora</name>
    <dbReference type="NCBI Taxonomy" id="4796"/>
    <lineage>
        <taxon>Eukaryota</taxon>
        <taxon>Sar</taxon>
        <taxon>Stramenopiles</taxon>
        <taxon>Oomycota</taxon>
        <taxon>Peronosporomycetes</taxon>
        <taxon>Peronosporales</taxon>
        <taxon>Peronosporaceae</taxon>
        <taxon>Phytophthora</taxon>
    </lineage>
</organism>
<reference evidence="2 3" key="1">
    <citation type="journal article" date="2017" name="Genome Biol. Evol.">
        <title>Phytophthora megakarya and P. palmivora, closely related causal agents of cacao black pod rot, underwent increases in genome sizes and gene numbers by different mechanisms.</title>
        <authorList>
            <person name="Ali S.S."/>
            <person name="Shao J."/>
            <person name="Lary D.J."/>
            <person name="Kronmiller B."/>
            <person name="Shen D."/>
            <person name="Strem M.D."/>
            <person name="Amoako-Attah I."/>
            <person name="Akrofi A.Y."/>
            <person name="Begoude B.A."/>
            <person name="Ten Hoopen G.M."/>
            <person name="Coulibaly K."/>
            <person name="Kebe B.I."/>
            <person name="Melnick R.L."/>
            <person name="Guiltinan M.J."/>
            <person name="Tyler B.M."/>
            <person name="Meinhardt L.W."/>
            <person name="Bailey B.A."/>
        </authorList>
    </citation>
    <scope>NUCLEOTIDE SEQUENCE [LARGE SCALE GENOMIC DNA]</scope>
    <source>
        <strain evidence="3">sbr112.9</strain>
    </source>
</reference>
<sequence>MGQPSNSNEHHRKRSEALPPLSAPSGTSTSSSRHHLHRRSDARPRQSSSRSDSREPRREPSPERPSTSRKDRLQRAGITSSSHHFKKNIKDAGAMRSVQSTSSMDRRSGVSVIRPKEKFSYGPEGGSDDENDENVWEL</sequence>
<feature type="compositionally biased region" description="Basic and acidic residues" evidence="1">
    <location>
        <begin position="51"/>
        <end position="74"/>
    </location>
</feature>
<dbReference type="OrthoDB" id="125527at2759"/>
<evidence type="ECO:0000313" key="3">
    <source>
        <dbReference type="Proteomes" id="UP000237271"/>
    </source>
</evidence>
<feature type="compositionally biased region" description="Acidic residues" evidence="1">
    <location>
        <begin position="126"/>
        <end position="138"/>
    </location>
</feature>
<feature type="compositionally biased region" description="Low complexity" evidence="1">
    <location>
        <begin position="17"/>
        <end position="31"/>
    </location>
</feature>
<feature type="compositionally biased region" description="Basic and acidic residues" evidence="1">
    <location>
        <begin position="104"/>
        <end position="119"/>
    </location>
</feature>
<evidence type="ECO:0000313" key="2">
    <source>
        <dbReference type="EMBL" id="POM79810.1"/>
    </source>
</evidence>
<dbReference type="EMBL" id="NCKW01000999">
    <property type="protein sequence ID" value="POM79810.1"/>
    <property type="molecule type" value="Genomic_DNA"/>
</dbReference>
<protein>
    <submittedName>
        <fullName evidence="2">Uncharacterized protein</fullName>
    </submittedName>
</protein>
<accession>A0A2P4YPT0</accession>
<proteinExistence type="predicted"/>
<name>A0A2P4YPT0_9STRA</name>
<feature type="region of interest" description="Disordered" evidence="1">
    <location>
        <begin position="1"/>
        <end position="138"/>
    </location>
</feature>
<dbReference type="AlphaFoldDB" id="A0A2P4YPT0"/>